<dbReference type="EMBL" id="JRKL02006942">
    <property type="protein sequence ID" value="KAF3948312.1"/>
    <property type="molecule type" value="Genomic_DNA"/>
</dbReference>
<gene>
    <name evidence="1" type="ORF">CMV_025670</name>
</gene>
<name>A0A8J4V8E1_9ROSI</name>
<dbReference type="AlphaFoldDB" id="A0A8J4V8E1"/>
<keyword evidence="2" id="KW-1185">Reference proteome</keyword>
<feature type="non-terminal residue" evidence="1">
    <location>
        <position position="1"/>
    </location>
</feature>
<dbReference type="Gene3D" id="1.20.120.1230">
    <property type="match status" value="1"/>
</dbReference>
<evidence type="ECO:0000313" key="2">
    <source>
        <dbReference type="Proteomes" id="UP000737018"/>
    </source>
</evidence>
<sequence>AELFLYQNFTKDTPFQDCELRFRQWGFKKEWGNSAQRVLETMRYSDILQAPDLMHMN</sequence>
<protein>
    <submittedName>
        <fullName evidence="1">Uncharacterized protein</fullName>
    </submittedName>
</protein>
<accession>A0A8J4V8E1</accession>
<evidence type="ECO:0000313" key="1">
    <source>
        <dbReference type="EMBL" id="KAF3948312.1"/>
    </source>
</evidence>
<organism evidence="1 2">
    <name type="scientific">Castanea mollissima</name>
    <name type="common">Chinese chestnut</name>
    <dbReference type="NCBI Taxonomy" id="60419"/>
    <lineage>
        <taxon>Eukaryota</taxon>
        <taxon>Viridiplantae</taxon>
        <taxon>Streptophyta</taxon>
        <taxon>Embryophyta</taxon>
        <taxon>Tracheophyta</taxon>
        <taxon>Spermatophyta</taxon>
        <taxon>Magnoliopsida</taxon>
        <taxon>eudicotyledons</taxon>
        <taxon>Gunneridae</taxon>
        <taxon>Pentapetalae</taxon>
        <taxon>rosids</taxon>
        <taxon>fabids</taxon>
        <taxon>Fagales</taxon>
        <taxon>Fagaceae</taxon>
        <taxon>Castanea</taxon>
    </lineage>
</organism>
<dbReference type="Proteomes" id="UP000737018">
    <property type="component" value="Unassembled WGS sequence"/>
</dbReference>
<reference evidence="1" key="1">
    <citation type="submission" date="2020-03" db="EMBL/GenBank/DDBJ databases">
        <title>Castanea mollissima Vanexum genome sequencing.</title>
        <authorList>
            <person name="Staton M."/>
        </authorList>
    </citation>
    <scope>NUCLEOTIDE SEQUENCE</scope>
    <source>
        <tissue evidence="1">Leaf</tissue>
    </source>
</reference>
<comment type="caution">
    <text evidence="1">The sequence shown here is derived from an EMBL/GenBank/DDBJ whole genome shotgun (WGS) entry which is preliminary data.</text>
</comment>
<proteinExistence type="predicted"/>